<sequence length="117" mass="12083">MEDVETFAAALTVPASSTVRRVVTARPEGTAAEIRRVRVVIARNAPAAVTVSTFVGESRLAPADGVIAGSGVVHELPVTDTLSPTGAVEAQIDNPTANSHRVIVSVTAVKQPTQEAE</sequence>
<protein>
    <submittedName>
        <fullName evidence="1">Uncharacterized protein</fullName>
    </submittedName>
</protein>
<evidence type="ECO:0000313" key="1">
    <source>
        <dbReference type="EMBL" id="ADE29136.1"/>
    </source>
</evidence>
<reference evidence="1" key="1">
    <citation type="journal article" date="2010" name="Environ. Microbiol.">
        <title>The metavirome of a hypersaline environment.</title>
        <authorList>
            <person name="Santos F."/>
            <person name="Yarza P."/>
            <person name="Parro V."/>
            <person name="Briones C."/>
            <person name="Anton J."/>
        </authorList>
    </citation>
    <scope>NUCLEOTIDE SEQUENCE</scope>
</reference>
<proteinExistence type="predicted"/>
<organism evidence="1">
    <name type="scientific">uncultured virus</name>
    <dbReference type="NCBI Taxonomy" id="340016"/>
    <lineage>
        <taxon>Viruses</taxon>
        <taxon>environmental samples</taxon>
    </lineage>
</organism>
<dbReference type="EMBL" id="GU735115">
    <property type="protein sequence ID" value="ADE29136.1"/>
    <property type="molecule type" value="Genomic_DNA"/>
</dbReference>
<name>D5L277_9VIRU</name>
<accession>D5L277</accession>